<sequence length="391" mass="44418">MLLKVRQKQFELGDKPDKLLSHQLRGLQASRAIHKIKNKEGVFLTNPSEINDTFKDFYKELYKSKGCSDPSLLTNFLHSLQLPKLGCSEQAALNADITVEEILDAIKSFPSGKASGPGGFGIEFYKRFAQTLSPLLLRMFNHSFGELKLPQSFYEANISLILKKGKEETDPSSYRPIALLNSDLKIFTKILANRLNNCIQKIIHLDQTGFIPGRFSFFNVRRLMNILYTRFDSKTSVAILALDAEKAFDQIEWDYILAVIREFNLGDTFASWVRMLYAQPRASVLTNFNRSTQFRLYRGTRQGCSLSPLLFAVAIEPLTLAIKKNPLILSPNVGRINHHISLYADDIILYIRNPEQSIPPLLNLLETFGKLSGYSLNWQKSEFLAVTDNID</sequence>
<dbReference type="InterPro" id="IPR043502">
    <property type="entry name" value="DNA/RNA_pol_sf"/>
</dbReference>
<protein>
    <recommendedName>
        <fullName evidence="1">Reverse transcriptase domain-containing protein</fullName>
    </recommendedName>
</protein>
<dbReference type="Proteomes" id="UP000694701">
    <property type="component" value="Unplaced"/>
</dbReference>
<organism evidence="2 3">
    <name type="scientific">Cyprinus carpio</name>
    <name type="common">Common carp</name>
    <dbReference type="NCBI Taxonomy" id="7962"/>
    <lineage>
        <taxon>Eukaryota</taxon>
        <taxon>Metazoa</taxon>
        <taxon>Chordata</taxon>
        <taxon>Craniata</taxon>
        <taxon>Vertebrata</taxon>
        <taxon>Euteleostomi</taxon>
        <taxon>Actinopterygii</taxon>
        <taxon>Neopterygii</taxon>
        <taxon>Teleostei</taxon>
        <taxon>Ostariophysi</taxon>
        <taxon>Cypriniformes</taxon>
        <taxon>Cyprinidae</taxon>
        <taxon>Cyprininae</taxon>
        <taxon>Cyprinus</taxon>
    </lineage>
</organism>
<dbReference type="Ensembl" id="ENSCCRT00020062385.1">
    <property type="protein sequence ID" value="ENSCCRP00020056578.1"/>
    <property type="gene ID" value="ENSCCRG00020026873.1"/>
</dbReference>
<name>A0A8C2FJL0_CYPCA</name>
<evidence type="ECO:0000313" key="2">
    <source>
        <dbReference type="Ensembl" id="ENSCCRP00020056578.1"/>
    </source>
</evidence>
<dbReference type="SUPFAM" id="SSF56672">
    <property type="entry name" value="DNA/RNA polymerases"/>
    <property type="match status" value="1"/>
</dbReference>
<dbReference type="PROSITE" id="PS50878">
    <property type="entry name" value="RT_POL"/>
    <property type="match status" value="1"/>
</dbReference>
<dbReference type="CDD" id="cd01650">
    <property type="entry name" value="RT_nLTR_like"/>
    <property type="match status" value="1"/>
</dbReference>
<evidence type="ECO:0000313" key="3">
    <source>
        <dbReference type="Proteomes" id="UP000694701"/>
    </source>
</evidence>
<dbReference type="InterPro" id="IPR000477">
    <property type="entry name" value="RT_dom"/>
</dbReference>
<reference evidence="2" key="1">
    <citation type="submission" date="2025-08" db="UniProtKB">
        <authorList>
            <consortium name="Ensembl"/>
        </authorList>
    </citation>
    <scope>IDENTIFICATION</scope>
</reference>
<accession>A0A8C2FJL0</accession>
<feature type="domain" description="Reverse transcriptase" evidence="1">
    <location>
        <begin position="142"/>
        <end position="391"/>
    </location>
</feature>
<dbReference type="AlphaFoldDB" id="A0A8C2FJL0"/>
<proteinExistence type="predicted"/>
<evidence type="ECO:0000259" key="1">
    <source>
        <dbReference type="PROSITE" id="PS50878"/>
    </source>
</evidence>
<dbReference type="PANTHER" id="PTHR31635:SF196">
    <property type="entry name" value="REVERSE TRANSCRIPTASE DOMAIN-CONTAINING PROTEIN-RELATED"/>
    <property type="match status" value="1"/>
</dbReference>
<dbReference type="Pfam" id="PF00078">
    <property type="entry name" value="RVT_1"/>
    <property type="match status" value="1"/>
</dbReference>
<dbReference type="PANTHER" id="PTHR31635">
    <property type="entry name" value="REVERSE TRANSCRIPTASE DOMAIN-CONTAINING PROTEIN-RELATED"/>
    <property type="match status" value="1"/>
</dbReference>